<dbReference type="SUPFAM" id="SSF55060">
    <property type="entry name" value="GHMP Kinase, C-terminal domain"/>
    <property type="match status" value="1"/>
</dbReference>
<dbReference type="KEGG" id="ehx:EMIHUDRAFT_461009"/>
<dbReference type="Gene3D" id="3.30.70.890">
    <property type="entry name" value="GHMP kinase, C-terminal domain"/>
    <property type="match status" value="1"/>
</dbReference>
<dbReference type="HAMAP" id="MF_00061">
    <property type="entry name" value="IspE"/>
    <property type="match status" value="1"/>
</dbReference>
<evidence type="ECO:0000256" key="4">
    <source>
        <dbReference type="ARBA" id="ARBA00022741"/>
    </source>
</evidence>
<evidence type="ECO:0000259" key="10">
    <source>
        <dbReference type="Pfam" id="PF08544"/>
    </source>
</evidence>
<evidence type="ECO:0000313" key="11">
    <source>
        <dbReference type="EnsemblProtists" id="EOD41844"/>
    </source>
</evidence>
<feature type="domain" description="GHMP kinase C-terminal" evidence="10">
    <location>
        <begin position="280"/>
        <end position="330"/>
    </location>
</feature>
<protein>
    <recommendedName>
        <fullName evidence="2">4-(cytidine 5'-diphospho)-2-C-methyl-D-erythritol kinase</fullName>
        <ecNumber evidence="2">2.7.1.148</ecNumber>
    </recommendedName>
    <alternativeName>
        <fullName evidence="7">4-(cytidine-5'-diphospho)-2-C-methyl-D-erythritol kinase</fullName>
    </alternativeName>
</protein>
<feature type="chain" id="PRO_5044190432" description="4-(cytidine 5'-diphospho)-2-C-methyl-D-erythritol kinase" evidence="8">
    <location>
        <begin position="18"/>
        <end position="382"/>
    </location>
</feature>
<evidence type="ECO:0000256" key="5">
    <source>
        <dbReference type="ARBA" id="ARBA00022777"/>
    </source>
</evidence>
<evidence type="ECO:0000256" key="6">
    <source>
        <dbReference type="ARBA" id="ARBA00022840"/>
    </source>
</evidence>
<dbReference type="Pfam" id="PF08544">
    <property type="entry name" value="GHMP_kinases_C"/>
    <property type="match status" value="1"/>
</dbReference>
<dbReference type="NCBIfam" id="TIGR00154">
    <property type="entry name" value="ispE"/>
    <property type="match status" value="1"/>
</dbReference>
<dbReference type="PaxDb" id="2903-EOD41844"/>
<dbReference type="STRING" id="2903.R1G7M4"/>
<name>A0A0D3L1F9_EMIH1</name>
<evidence type="ECO:0000256" key="8">
    <source>
        <dbReference type="SAM" id="SignalP"/>
    </source>
</evidence>
<evidence type="ECO:0000313" key="12">
    <source>
        <dbReference type="Proteomes" id="UP000013827"/>
    </source>
</evidence>
<dbReference type="InterPro" id="IPR004424">
    <property type="entry name" value="IspE"/>
</dbReference>
<evidence type="ECO:0000259" key="9">
    <source>
        <dbReference type="Pfam" id="PF00288"/>
    </source>
</evidence>
<evidence type="ECO:0000256" key="1">
    <source>
        <dbReference type="ARBA" id="ARBA00009684"/>
    </source>
</evidence>
<dbReference type="OMA" id="RWPSPAK"/>
<dbReference type="PANTHER" id="PTHR43527">
    <property type="entry name" value="4-DIPHOSPHOCYTIDYL-2-C-METHYL-D-ERYTHRITOL KINASE, CHLOROPLASTIC"/>
    <property type="match status" value="1"/>
</dbReference>
<evidence type="ECO:0000256" key="7">
    <source>
        <dbReference type="ARBA" id="ARBA00032554"/>
    </source>
</evidence>
<dbReference type="InterPro" id="IPR006204">
    <property type="entry name" value="GHMP_kinase_N_dom"/>
</dbReference>
<dbReference type="HOGENOM" id="CLU_053057_0_0_1"/>
<keyword evidence="6" id="KW-0067">ATP-binding</keyword>
<organism evidence="11 12">
    <name type="scientific">Emiliania huxleyi (strain CCMP1516)</name>
    <dbReference type="NCBI Taxonomy" id="280463"/>
    <lineage>
        <taxon>Eukaryota</taxon>
        <taxon>Haptista</taxon>
        <taxon>Haptophyta</taxon>
        <taxon>Prymnesiophyceae</taxon>
        <taxon>Isochrysidales</taxon>
        <taxon>Noelaerhabdaceae</taxon>
        <taxon>Emiliania</taxon>
    </lineage>
</organism>
<dbReference type="Gene3D" id="3.30.230.10">
    <property type="match status" value="1"/>
</dbReference>
<dbReference type="PANTHER" id="PTHR43527:SF2">
    <property type="entry name" value="4-DIPHOSPHOCYTIDYL-2-C-METHYL-D-ERYTHRITOL KINASE, CHLOROPLASTIC"/>
    <property type="match status" value="1"/>
</dbReference>
<dbReference type="Pfam" id="PF00288">
    <property type="entry name" value="GHMP_kinases_N"/>
    <property type="match status" value="1"/>
</dbReference>
<dbReference type="eggNOG" id="ENOG502QT9C">
    <property type="taxonomic scope" value="Eukaryota"/>
</dbReference>
<dbReference type="InterPro" id="IPR036554">
    <property type="entry name" value="GHMP_kinase_C_sf"/>
</dbReference>
<dbReference type="InterPro" id="IPR013750">
    <property type="entry name" value="GHMP_kinase_C_dom"/>
</dbReference>
<dbReference type="Proteomes" id="UP000013827">
    <property type="component" value="Unassembled WGS sequence"/>
</dbReference>
<sequence>MWGWSLLVSLAPPSALSRLPAATPRYLRAPGVRLSLDASALSAVGEVEDAAPAPDLRLVAPAKVNLFLRVVGKRPDGFHELASLFQTVSLFDDLDFWTSPREEGAPLASLEVTPDSLGAELIPTDESNLVVRALSLYAERVPSSPAIHCRLHKRIPAQGGLGGGSSDAATALHAANRLAGLPVSQETLIEWAGELGSDCGFFLSAGTAYCTGRGELVDPRRPLPPTACYLIKPAAGLSTPSVFKALGLEPGEAGPAGADPADLLSRFEGGDVYNPDLYVNDREPPAFELMPELRQMCDDLRKFGFQAVMMSGSGTTCFAIGMPLEEVQETWVDELQAKYDVEVFEEMFCRRIADEPSLWYTEQPPGAVLTNIEEPERGLFPL</sequence>
<dbReference type="InterPro" id="IPR014721">
    <property type="entry name" value="Ribsml_uS5_D2-typ_fold_subgr"/>
</dbReference>
<keyword evidence="5" id="KW-0418">Kinase</keyword>
<dbReference type="GO" id="GO:0016114">
    <property type="term" value="P:terpenoid biosynthetic process"/>
    <property type="evidence" value="ECO:0007669"/>
    <property type="project" value="InterPro"/>
</dbReference>
<dbReference type="RefSeq" id="XP_005794273.1">
    <property type="nucleotide sequence ID" value="XM_005794216.1"/>
</dbReference>
<dbReference type="EnsemblProtists" id="EOD41844">
    <property type="protein sequence ID" value="EOD41844"/>
    <property type="gene ID" value="EMIHUDRAFT_461009"/>
</dbReference>
<accession>A0A0D3L1F9</accession>
<keyword evidence="12" id="KW-1185">Reference proteome</keyword>
<evidence type="ECO:0000256" key="2">
    <source>
        <dbReference type="ARBA" id="ARBA00012052"/>
    </source>
</evidence>
<dbReference type="EC" id="2.7.1.148" evidence="2"/>
<reference evidence="11" key="2">
    <citation type="submission" date="2024-10" db="UniProtKB">
        <authorList>
            <consortium name="EnsemblProtists"/>
        </authorList>
    </citation>
    <scope>IDENTIFICATION</scope>
</reference>
<reference evidence="12" key="1">
    <citation type="journal article" date="2013" name="Nature">
        <title>Pan genome of the phytoplankton Emiliania underpins its global distribution.</title>
        <authorList>
            <person name="Read B.A."/>
            <person name="Kegel J."/>
            <person name="Klute M.J."/>
            <person name="Kuo A."/>
            <person name="Lefebvre S.C."/>
            <person name="Maumus F."/>
            <person name="Mayer C."/>
            <person name="Miller J."/>
            <person name="Monier A."/>
            <person name="Salamov A."/>
            <person name="Young J."/>
            <person name="Aguilar M."/>
            <person name="Claverie J.M."/>
            <person name="Frickenhaus S."/>
            <person name="Gonzalez K."/>
            <person name="Herman E.K."/>
            <person name="Lin Y.C."/>
            <person name="Napier J."/>
            <person name="Ogata H."/>
            <person name="Sarno A.F."/>
            <person name="Shmutz J."/>
            <person name="Schroeder D."/>
            <person name="de Vargas C."/>
            <person name="Verret F."/>
            <person name="von Dassow P."/>
            <person name="Valentin K."/>
            <person name="Van de Peer Y."/>
            <person name="Wheeler G."/>
            <person name="Dacks J.B."/>
            <person name="Delwiche C.F."/>
            <person name="Dyhrman S.T."/>
            <person name="Glockner G."/>
            <person name="John U."/>
            <person name="Richards T."/>
            <person name="Worden A.Z."/>
            <person name="Zhang X."/>
            <person name="Grigoriev I.V."/>
            <person name="Allen A.E."/>
            <person name="Bidle K."/>
            <person name="Borodovsky M."/>
            <person name="Bowler C."/>
            <person name="Brownlee C."/>
            <person name="Cock J.M."/>
            <person name="Elias M."/>
            <person name="Gladyshev V.N."/>
            <person name="Groth M."/>
            <person name="Guda C."/>
            <person name="Hadaegh A."/>
            <person name="Iglesias-Rodriguez M.D."/>
            <person name="Jenkins J."/>
            <person name="Jones B.M."/>
            <person name="Lawson T."/>
            <person name="Leese F."/>
            <person name="Lindquist E."/>
            <person name="Lobanov A."/>
            <person name="Lomsadze A."/>
            <person name="Malik S.B."/>
            <person name="Marsh M.E."/>
            <person name="Mackinder L."/>
            <person name="Mock T."/>
            <person name="Mueller-Roeber B."/>
            <person name="Pagarete A."/>
            <person name="Parker M."/>
            <person name="Probert I."/>
            <person name="Quesneville H."/>
            <person name="Raines C."/>
            <person name="Rensing S.A."/>
            <person name="Riano-Pachon D.M."/>
            <person name="Richier S."/>
            <person name="Rokitta S."/>
            <person name="Shiraiwa Y."/>
            <person name="Soanes D.M."/>
            <person name="van der Giezen M."/>
            <person name="Wahlund T.M."/>
            <person name="Williams B."/>
            <person name="Wilson W."/>
            <person name="Wolfe G."/>
            <person name="Wurch L.L."/>
        </authorList>
    </citation>
    <scope>NUCLEOTIDE SEQUENCE</scope>
</reference>
<dbReference type="AlphaFoldDB" id="A0A0D3L1F9"/>
<dbReference type="GO" id="GO:0005524">
    <property type="term" value="F:ATP binding"/>
    <property type="evidence" value="ECO:0007669"/>
    <property type="project" value="UniProtKB-KW"/>
</dbReference>
<evidence type="ECO:0000256" key="3">
    <source>
        <dbReference type="ARBA" id="ARBA00022679"/>
    </source>
</evidence>
<proteinExistence type="inferred from homology"/>
<feature type="signal peptide" evidence="8">
    <location>
        <begin position="1"/>
        <end position="17"/>
    </location>
</feature>
<comment type="similarity">
    <text evidence="1">Belongs to the GHMP kinase family. IspE subfamily.</text>
</comment>
<dbReference type="InterPro" id="IPR020568">
    <property type="entry name" value="Ribosomal_Su5_D2-typ_SF"/>
</dbReference>
<keyword evidence="8" id="KW-0732">Signal</keyword>
<keyword evidence="4" id="KW-0547">Nucleotide-binding</keyword>
<feature type="domain" description="GHMP kinase N-terminal" evidence="9">
    <location>
        <begin position="128"/>
        <end position="197"/>
    </location>
</feature>
<dbReference type="GeneID" id="17287114"/>
<keyword evidence="3" id="KW-0808">Transferase</keyword>
<dbReference type="GO" id="GO:0050515">
    <property type="term" value="F:4-(cytidine 5'-diphospho)-2-C-methyl-D-erythritol kinase activity"/>
    <property type="evidence" value="ECO:0007669"/>
    <property type="project" value="UniProtKB-EC"/>
</dbReference>
<dbReference type="SUPFAM" id="SSF54211">
    <property type="entry name" value="Ribosomal protein S5 domain 2-like"/>
    <property type="match status" value="1"/>
</dbReference>